<dbReference type="InterPro" id="IPR000595">
    <property type="entry name" value="cNMP-bd_dom"/>
</dbReference>
<dbReference type="Pfam" id="PF00999">
    <property type="entry name" value="Na_H_Exchanger"/>
    <property type="match status" value="1"/>
</dbReference>
<dbReference type="InterPro" id="IPR014710">
    <property type="entry name" value="RmlC-like_jellyroll"/>
</dbReference>
<dbReference type="Pfam" id="PF00027">
    <property type="entry name" value="cNMP_binding"/>
    <property type="match status" value="1"/>
</dbReference>
<dbReference type="PROSITE" id="PS50042">
    <property type="entry name" value="CNMP_BINDING_3"/>
    <property type="match status" value="1"/>
</dbReference>
<dbReference type="SUPFAM" id="SSF51206">
    <property type="entry name" value="cAMP-binding domain-like"/>
    <property type="match status" value="1"/>
</dbReference>
<evidence type="ECO:0000256" key="10">
    <source>
        <dbReference type="ARBA" id="ARBA00023201"/>
    </source>
</evidence>
<dbReference type="InterPro" id="IPR018422">
    <property type="entry name" value="Cation/H_exchanger_CPA1"/>
</dbReference>
<gene>
    <name evidence="13" type="ORF">ORQ98_19940</name>
</gene>
<dbReference type="InterPro" id="IPR006153">
    <property type="entry name" value="Cation/H_exchanger_TM"/>
</dbReference>
<evidence type="ECO:0000256" key="5">
    <source>
        <dbReference type="ARBA" id="ARBA00022692"/>
    </source>
</evidence>
<name>A0ABT5UGP4_9GAMM</name>
<keyword evidence="5 11" id="KW-0812">Transmembrane</keyword>
<feature type="transmembrane region" description="Helical" evidence="11">
    <location>
        <begin position="208"/>
        <end position="230"/>
    </location>
</feature>
<feature type="transmembrane region" description="Helical" evidence="11">
    <location>
        <begin position="104"/>
        <end position="125"/>
    </location>
</feature>
<dbReference type="InterPro" id="IPR018490">
    <property type="entry name" value="cNMP-bd_dom_sf"/>
</dbReference>
<evidence type="ECO:0000256" key="8">
    <source>
        <dbReference type="ARBA" id="ARBA00023065"/>
    </source>
</evidence>
<keyword evidence="8" id="KW-0406">Ion transport</keyword>
<evidence type="ECO:0000313" key="14">
    <source>
        <dbReference type="Proteomes" id="UP001528823"/>
    </source>
</evidence>
<feature type="transmembrane region" description="Helical" evidence="11">
    <location>
        <begin position="298"/>
        <end position="318"/>
    </location>
</feature>
<feature type="transmembrane region" description="Helical" evidence="11">
    <location>
        <begin position="395"/>
        <end position="418"/>
    </location>
</feature>
<evidence type="ECO:0000256" key="11">
    <source>
        <dbReference type="SAM" id="Phobius"/>
    </source>
</evidence>
<feature type="transmembrane region" description="Helical" evidence="11">
    <location>
        <begin position="34"/>
        <end position="55"/>
    </location>
</feature>
<feature type="transmembrane region" description="Helical" evidence="11">
    <location>
        <begin position="6"/>
        <end position="27"/>
    </location>
</feature>
<feature type="transmembrane region" description="Helical" evidence="11">
    <location>
        <begin position="324"/>
        <end position="349"/>
    </location>
</feature>
<keyword evidence="14" id="KW-1185">Reference proteome</keyword>
<comment type="subcellular location">
    <subcellularLocation>
        <location evidence="1">Cell membrane</location>
        <topology evidence="1">Multi-pass membrane protein</topology>
    </subcellularLocation>
</comment>
<keyword evidence="10" id="KW-0739">Sodium transport</keyword>
<evidence type="ECO:0000256" key="6">
    <source>
        <dbReference type="ARBA" id="ARBA00022989"/>
    </source>
</evidence>
<evidence type="ECO:0000256" key="9">
    <source>
        <dbReference type="ARBA" id="ARBA00023136"/>
    </source>
</evidence>
<dbReference type="CDD" id="cd00038">
    <property type="entry name" value="CAP_ED"/>
    <property type="match status" value="1"/>
</dbReference>
<keyword evidence="3" id="KW-0050">Antiport</keyword>
<feature type="transmembrane region" description="Helical" evidence="11">
    <location>
        <begin position="176"/>
        <end position="196"/>
    </location>
</feature>
<feature type="transmembrane region" description="Helical" evidence="11">
    <location>
        <begin position="260"/>
        <end position="277"/>
    </location>
</feature>
<dbReference type="PANTHER" id="PTHR10110">
    <property type="entry name" value="SODIUM/HYDROGEN EXCHANGER"/>
    <property type="match status" value="1"/>
</dbReference>
<feature type="transmembrane region" description="Helical" evidence="11">
    <location>
        <begin position="75"/>
        <end position="92"/>
    </location>
</feature>
<feature type="transmembrane region" description="Helical" evidence="11">
    <location>
        <begin position="361"/>
        <end position="383"/>
    </location>
</feature>
<dbReference type="Gene3D" id="2.60.120.10">
    <property type="entry name" value="Jelly Rolls"/>
    <property type="match status" value="1"/>
</dbReference>
<dbReference type="EMBL" id="JAPMOU010000031">
    <property type="protein sequence ID" value="MDE1464234.1"/>
    <property type="molecule type" value="Genomic_DNA"/>
</dbReference>
<evidence type="ECO:0000256" key="7">
    <source>
        <dbReference type="ARBA" id="ARBA00023053"/>
    </source>
</evidence>
<keyword evidence="9 11" id="KW-0472">Membrane</keyword>
<evidence type="ECO:0000313" key="13">
    <source>
        <dbReference type="EMBL" id="MDE1464234.1"/>
    </source>
</evidence>
<dbReference type="Gene3D" id="6.10.140.1330">
    <property type="match status" value="1"/>
</dbReference>
<keyword evidence="6 11" id="KW-1133">Transmembrane helix</keyword>
<feature type="domain" description="Cyclic nucleotide-binding" evidence="12">
    <location>
        <begin position="706"/>
        <end position="792"/>
    </location>
</feature>
<dbReference type="PANTHER" id="PTHR10110:SF86">
    <property type="entry name" value="SODIUM_HYDROGEN EXCHANGER 7"/>
    <property type="match status" value="1"/>
</dbReference>
<evidence type="ECO:0000256" key="3">
    <source>
        <dbReference type="ARBA" id="ARBA00022449"/>
    </source>
</evidence>
<evidence type="ECO:0000259" key="12">
    <source>
        <dbReference type="PROSITE" id="PS50042"/>
    </source>
</evidence>
<evidence type="ECO:0000256" key="4">
    <source>
        <dbReference type="ARBA" id="ARBA00022475"/>
    </source>
</evidence>
<keyword evidence="2" id="KW-0813">Transport</keyword>
<dbReference type="Proteomes" id="UP001528823">
    <property type="component" value="Unassembled WGS sequence"/>
</dbReference>
<organism evidence="13 14">
    <name type="scientific">Spartinivicinus poritis</name>
    <dbReference type="NCBI Taxonomy" id="2994640"/>
    <lineage>
        <taxon>Bacteria</taxon>
        <taxon>Pseudomonadati</taxon>
        <taxon>Pseudomonadota</taxon>
        <taxon>Gammaproteobacteria</taxon>
        <taxon>Oceanospirillales</taxon>
        <taxon>Zooshikellaceae</taxon>
        <taxon>Spartinivicinus</taxon>
    </lineage>
</organism>
<reference evidence="13 14" key="1">
    <citation type="submission" date="2022-11" db="EMBL/GenBank/DDBJ databases">
        <title>Spartinivicinus poritis sp. nov., isolated from scleractinian coral Porites lutea.</title>
        <authorList>
            <person name="Zhang G."/>
            <person name="Cai L."/>
            <person name="Wei Q."/>
        </authorList>
    </citation>
    <scope>NUCLEOTIDE SEQUENCE [LARGE SCALE GENOMIC DNA]</scope>
    <source>
        <strain evidence="13 14">A2-2</strain>
    </source>
</reference>
<evidence type="ECO:0000256" key="1">
    <source>
        <dbReference type="ARBA" id="ARBA00004651"/>
    </source>
</evidence>
<sequence>MQYDTGISVLVFIIIALLIGAALRNIIKGTQMPYSVCLLVIGLGLGLIQRTGFFAEYSPLLDGTLKLVAEVDPHLILFLFLPTLIFESAFSLEVHLFRRIFAQIALLAVPGLIVATTLTAALAKWTFPWEWSWALCLMFGAMISATDPVAVVAMLKDVSSRKRLETLIEGESLLNDGTAIVFFSLFYGWVISAGGQESDNILGVAGDFIWVVSIGLILGILAGFLVMAWIGRVFNDPMIEITLSIATAYLVYFAAEQMHVSGIVAVVTLALMFAGIGRTRISPEVAEFLHNFWEMMAHIANTLIFLLVGVLIAARVHLDDINAWVALVILYVGIQLIRALAVTIFMPLLKRIGIGITREKAIVLVWGGLRGAVSLALALIIAQDDIIPRDIRDQILFLCAGIVVFTILINGASMSWVLKKLKLDRLPPAKQATVDKAQAKINEELTTMLPALVENEFLKGADWDGVKHTTGLLKPTEIKEPEKESEGISDADLSVAFRRRLLETERRHYWHQFEQGTLGKQSTNKLVEAVEHALDGEPVIAPRESLYKVWDTPPLLHMLRNVKGLKKLALRVSFSRLALGYEIARGFIQAQDTLETHISSLAPDEAEAAKVNALVQENKKKTLEYIQQLRETFPEIVHTLETHSAIRLLLNRERAVIREQLKKAVLDSPEAKRMIKHVETRMKTLQKMSSFSAPFTPDQLLGQLSWCKNLSEGTRNSLNNAMEHGLYSSGEWILKQGKPFAALGIIARGSVQVQEEHKGKKYKKVLGPGEHVTALSLLTGVSPGDYRAMTLVDILWLRAERLKPLMAHDEELAEAISKLLS</sequence>
<proteinExistence type="predicted"/>
<keyword evidence="7" id="KW-0915">Sodium</keyword>
<evidence type="ECO:0000256" key="2">
    <source>
        <dbReference type="ARBA" id="ARBA00022448"/>
    </source>
</evidence>
<accession>A0ABT5UGP4</accession>
<comment type="caution">
    <text evidence="13">The sequence shown here is derived from an EMBL/GenBank/DDBJ whole genome shotgun (WGS) entry which is preliminary data.</text>
</comment>
<feature type="transmembrane region" description="Helical" evidence="11">
    <location>
        <begin position="131"/>
        <end position="155"/>
    </location>
</feature>
<keyword evidence="4" id="KW-1003">Cell membrane</keyword>
<dbReference type="RefSeq" id="WP_274690564.1">
    <property type="nucleotide sequence ID" value="NZ_JAPMOU010000031.1"/>
</dbReference>
<protein>
    <submittedName>
        <fullName evidence="13">Cation:proton antiporter</fullName>
    </submittedName>
</protein>